<comment type="subunit">
    <text evidence="6">The basal body constitutes a major portion of the flagellar organelle and consists of a number of rings mounted on a central rod.</text>
</comment>
<evidence type="ECO:0000256" key="2">
    <source>
        <dbReference type="ARBA" id="ARBA00009677"/>
    </source>
</evidence>
<evidence type="ECO:0000313" key="8">
    <source>
        <dbReference type="EMBL" id="SHJ30319.1"/>
    </source>
</evidence>
<dbReference type="RefSeq" id="WP_073993994.1">
    <property type="nucleotide sequence ID" value="NZ_FQYT01000017.1"/>
</dbReference>
<evidence type="ECO:0000256" key="1">
    <source>
        <dbReference type="ARBA" id="ARBA00004117"/>
    </source>
</evidence>
<dbReference type="InterPro" id="IPR006300">
    <property type="entry name" value="FlgB"/>
</dbReference>
<evidence type="ECO:0000313" key="9">
    <source>
        <dbReference type="Proteomes" id="UP000184342"/>
    </source>
</evidence>
<dbReference type="EMBL" id="FQYT01000017">
    <property type="protein sequence ID" value="SHJ30319.1"/>
    <property type="molecule type" value="Genomic_DNA"/>
</dbReference>
<evidence type="ECO:0000259" key="7">
    <source>
        <dbReference type="Pfam" id="PF00460"/>
    </source>
</evidence>
<comment type="subcellular location">
    <subcellularLocation>
        <location evidence="1 6">Bacterial flagellum basal body</location>
    </subcellularLocation>
</comment>
<dbReference type="Pfam" id="PF00460">
    <property type="entry name" value="Flg_bb_rod"/>
    <property type="match status" value="1"/>
</dbReference>
<dbReference type="PIRSF" id="PIRSF002889">
    <property type="entry name" value="Rod_FlgB"/>
    <property type="match status" value="1"/>
</dbReference>
<dbReference type="InterPro" id="IPR001444">
    <property type="entry name" value="Flag_bb_rod_N"/>
</dbReference>
<dbReference type="NCBIfam" id="TIGR01396">
    <property type="entry name" value="FlgB"/>
    <property type="match status" value="1"/>
</dbReference>
<evidence type="ECO:0000256" key="5">
    <source>
        <dbReference type="ARBA" id="ARBA00024934"/>
    </source>
</evidence>
<protein>
    <recommendedName>
        <fullName evidence="3 6">Flagellar basal body rod protein FlgB</fullName>
    </recommendedName>
</protein>
<keyword evidence="8" id="KW-0966">Cell projection</keyword>
<keyword evidence="8" id="KW-0969">Cilium</keyword>
<gene>
    <name evidence="8" type="ORF">SAMN02745691_01701</name>
</gene>
<dbReference type="PANTHER" id="PTHR30435">
    <property type="entry name" value="FLAGELLAR PROTEIN"/>
    <property type="match status" value="1"/>
</dbReference>
<comment type="function">
    <text evidence="5 6">Structural component of flagellum, the bacterial motility apparatus. Part of the rod structure of flagellar basal body.</text>
</comment>
<dbReference type="GO" id="GO:0030694">
    <property type="term" value="C:bacterial-type flagellum basal body, rod"/>
    <property type="evidence" value="ECO:0007669"/>
    <property type="project" value="InterPro"/>
</dbReference>
<dbReference type="AlphaFoldDB" id="A0A1M6I789"/>
<evidence type="ECO:0000256" key="3">
    <source>
        <dbReference type="ARBA" id="ARBA00014376"/>
    </source>
</evidence>
<evidence type="ECO:0000256" key="6">
    <source>
        <dbReference type="PIRNR" id="PIRNR002889"/>
    </source>
</evidence>
<name>A0A1M6I789_9FIRM</name>
<comment type="similarity">
    <text evidence="2 6">Belongs to the flagella basal body rod proteins family.</text>
</comment>
<reference evidence="8 9" key="1">
    <citation type="submission" date="2016-11" db="EMBL/GenBank/DDBJ databases">
        <authorList>
            <person name="Jaros S."/>
            <person name="Januszkiewicz K."/>
            <person name="Wedrychowicz H."/>
        </authorList>
    </citation>
    <scope>NUCLEOTIDE SEQUENCE [LARGE SCALE GENOMIC DNA]</scope>
    <source>
        <strain evidence="8 9">DSM 15970</strain>
    </source>
</reference>
<proteinExistence type="inferred from homology"/>
<dbReference type="Proteomes" id="UP000184342">
    <property type="component" value="Unassembled WGS sequence"/>
</dbReference>
<evidence type="ECO:0000256" key="4">
    <source>
        <dbReference type="ARBA" id="ARBA00023143"/>
    </source>
</evidence>
<organism evidence="8 9">
    <name type="scientific">Parasporobacterium paucivorans DSM 15970</name>
    <dbReference type="NCBI Taxonomy" id="1122934"/>
    <lineage>
        <taxon>Bacteria</taxon>
        <taxon>Bacillati</taxon>
        <taxon>Bacillota</taxon>
        <taxon>Clostridia</taxon>
        <taxon>Lachnospirales</taxon>
        <taxon>Lachnospiraceae</taxon>
        <taxon>Parasporobacterium</taxon>
    </lineage>
</organism>
<dbReference type="OrthoDB" id="9792068at2"/>
<dbReference type="STRING" id="1122934.SAMN02745691_01701"/>
<keyword evidence="4 6" id="KW-0975">Bacterial flagellum</keyword>
<sequence>MNSIFGNSISMSEKSLDYLWQKQQVTLNNIANVDTPGYKKQVVSFEKEFQKQLETAVKSNDSSQIRETISNAKTKLNTTSTSDRLDENNVDMDMESVELSRTALQYQYMLDSVNNDISRLRTVIKG</sequence>
<keyword evidence="9" id="KW-1185">Reference proteome</keyword>
<feature type="domain" description="Flagellar basal body rod protein N-terminal" evidence="7">
    <location>
        <begin position="21"/>
        <end position="39"/>
    </location>
</feature>
<dbReference type="PANTHER" id="PTHR30435:SF12">
    <property type="entry name" value="FLAGELLAR BASAL BODY ROD PROTEIN FLGB"/>
    <property type="match status" value="1"/>
</dbReference>
<dbReference type="GO" id="GO:0071978">
    <property type="term" value="P:bacterial-type flagellum-dependent swarming motility"/>
    <property type="evidence" value="ECO:0007669"/>
    <property type="project" value="TreeGrafter"/>
</dbReference>
<accession>A0A1M6I789</accession>
<keyword evidence="8" id="KW-0282">Flagellum</keyword>